<dbReference type="InterPro" id="IPR003785">
    <property type="entry name" value="Creatininase/forma_Hydrolase"/>
</dbReference>
<gene>
    <name evidence="6" type="ORF">C7S20_18795</name>
</gene>
<dbReference type="InterPro" id="IPR024087">
    <property type="entry name" value="Creatininase-like_sf"/>
</dbReference>
<sequence>MRSFSLQETNFKSVREMKFDMALLPWGATEAHNYHLPYGTDNFLAEEVAIKAAEKAWDNNIHSIVLPTMSYGVNTGQMKVPLCMNMNPSTQLAFLSDIIQVLKKDGIDKLVIINAHGGNNFKQIIRELSMMHPEVFTCAINWWQIEKATEYFSEPGDHAGELETAAMMYLKPDLVLPLNQAGLGKEKKSKLRGIREGWVVSQREWSKVTEDTGVGNPRKATEENGKKFFQDSVKKIAGFLKELQKCSIDNLYET</sequence>
<dbReference type="GO" id="GO:0009231">
    <property type="term" value="P:riboflavin biosynthetic process"/>
    <property type="evidence" value="ECO:0007669"/>
    <property type="project" value="TreeGrafter"/>
</dbReference>
<reference evidence="7" key="1">
    <citation type="submission" date="2018-03" db="EMBL/GenBank/DDBJ databases">
        <title>Gramella fulva sp. nov., isolated from a dry surface of tidal flat.</title>
        <authorList>
            <person name="Hwang S.H."/>
            <person name="Hwang W.M."/>
            <person name="Kang K."/>
            <person name="Ahn T.-Y."/>
        </authorList>
    </citation>
    <scope>NUCLEOTIDE SEQUENCE [LARGE SCALE GENOMIC DNA]</scope>
    <source>
        <strain evidence="7">SH35</strain>
    </source>
</reference>
<keyword evidence="2" id="KW-0479">Metal-binding</keyword>
<keyword evidence="7" id="KW-1185">Reference proteome</keyword>
<comment type="cofactor">
    <cofactor evidence="1">
        <name>Zn(2+)</name>
        <dbReference type="ChEBI" id="CHEBI:29105"/>
    </cofactor>
</comment>
<name>A0A2R3ZBD3_9FLAO</name>
<proteinExistence type="inferred from homology"/>
<keyword evidence="4" id="KW-0862">Zinc</keyword>
<dbReference type="Pfam" id="PF02633">
    <property type="entry name" value="Creatininase"/>
    <property type="match status" value="1"/>
</dbReference>
<accession>A0A2R3ZBD3</accession>
<organism evidence="6 7">
    <name type="scientific">Christiangramia fulva</name>
    <dbReference type="NCBI Taxonomy" id="2126553"/>
    <lineage>
        <taxon>Bacteria</taxon>
        <taxon>Pseudomonadati</taxon>
        <taxon>Bacteroidota</taxon>
        <taxon>Flavobacteriia</taxon>
        <taxon>Flavobacteriales</taxon>
        <taxon>Flavobacteriaceae</taxon>
        <taxon>Christiangramia</taxon>
    </lineage>
</organism>
<evidence type="ECO:0000313" key="6">
    <source>
        <dbReference type="EMBL" id="AVR47561.1"/>
    </source>
</evidence>
<dbReference type="OrthoDB" id="9801445at2"/>
<dbReference type="EMBL" id="CP028136">
    <property type="protein sequence ID" value="AVR47561.1"/>
    <property type="molecule type" value="Genomic_DNA"/>
</dbReference>
<dbReference type="Proteomes" id="UP000241507">
    <property type="component" value="Chromosome"/>
</dbReference>
<dbReference type="PANTHER" id="PTHR35005:SF1">
    <property type="entry name" value="2-AMINO-5-FORMYLAMINO-6-RIBOSYLAMINOPYRIMIDIN-4(3H)-ONE 5'-MONOPHOSPHATE DEFORMYLASE"/>
    <property type="match status" value="1"/>
</dbReference>
<dbReference type="GO" id="GO:0046872">
    <property type="term" value="F:metal ion binding"/>
    <property type="evidence" value="ECO:0007669"/>
    <property type="project" value="UniProtKB-KW"/>
</dbReference>
<evidence type="ECO:0000256" key="1">
    <source>
        <dbReference type="ARBA" id="ARBA00001947"/>
    </source>
</evidence>
<dbReference type="SUPFAM" id="SSF102215">
    <property type="entry name" value="Creatininase"/>
    <property type="match status" value="1"/>
</dbReference>
<evidence type="ECO:0000256" key="2">
    <source>
        <dbReference type="ARBA" id="ARBA00022723"/>
    </source>
</evidence>
<evidence type="ECO:0000256" key="4">
    <source>
        <dbReference type="ARBA" id="ARBA00022833"/>
    </source>
</evidence>
<comment type="similarity">
    <text evidence="5">Belongs to the creatininase superfamily.</text>
</comment>
<dbReference type="PANTHER" id="PTHR35005">
    <property type="entry name" value="3-DEHYDRO-SCYLLO-INOSOSE HYDROLASE"/>
    <property type="match status" value="1"/>
</dbReference>
<evidence type="ECO:0000256" key="5">
    <source>
        <dbReference type="ARBA" id="ARBA00024029"/>
    </source>
</evidence>
<evidence type="ECO:0000256" key="3">
    <source>
        <dbReference type="ARBA" id="ARBA00022801"/>
    </source>
</evidence>
<dbReference type="KEGG" id="grs:C7S20_18795"/>
<protein>
    <submittedName>
        <fullName evidence="6">Amidase</fullName>
    </submittedName>
</protein>
<evidence type="ECO:0000313" key="7">
    <source>
        <dbReference type="Proteomes" id="UP000241507"/>
    </source>
</evidence>
<dbReference type="AlphaFoldDB" id="A0A2R3ZBD3"/>
<dbReference type="GO" id="GO:0016811">
    <property type="term" value="F:hydrolase activity, acting on carbon-nitrogen (but not peptide) bonds, in linear amides"/>
    <property type="evidence" value="ECO:0007669"/>
    <property type="project" value="TreeGrafter"/>
</dbReference>
<keyword evidence="3" id="KW-0378">Hydrolase</keyword>
<dbReference type="Gene3D" id="3.40.50.10310">
    <property type="entry name" value="Creatininase"/>
    <property type="match status" value="1"/>
</dbReference>